<dbReference type="OrthoDB" id="4281716at2"/>
<comment type="caution">
    <text evidence="4">The sequence shown here is derived from an EMBL/GenBank/DDBJ whole genome shotgun (WGS) entry which is preliminary data.</text>
</comment>
<dbReference type="Proteomes" id="UP000319818">
    <property type="component" value="Unassembled WGS sequence"/>
</dbReference>
<keyword evidence="1" id="KW-1133">Transmembrane helix</keyword>
<dbReference type="EMBL" id="VFPH01000001">
    <property type="protein sequence ID" value="TQM42884.1"/>
    <property type="molecule type" value="Genomic_DNA"/>
</dbReference>
<feature type="transmembrane region" description="Helical" evidence="1">
    <location>
        <begin position="590"/>
        <end position="615"/>
    </location>
</feature>
<evidence type="ECO:0000313" key="5">
    <source>
        <dbReference type="Proteomes" id="UP000319818"/>
    </source>
</evidence>
<feature type="signal peptide" evidence="2">
    <location>
        <begin position="1"/>
        <end position="28"/>
    </location>
</feature>
<dbReference type="RefSeq" id="WP_142095705.1">
    <property type="nucleotide sequence ID" value="NZ_VFPH01000001.1"/>
</dbReference>
<dbReference type="AlphaFoldDB" id="A0A543GA88"/>
<feature type="transmembrane region" description="Helical" evidence="1">
    <location>
        <begin position="627"/>
        <end position="649"/>
    </location>
</feature>
<dbReference type="PROSITE" id="PS51257">
    <property type="entry name" value="PROKAR_LIPOPROTEIN"/>
    <property type="match status" value="1"/>
</dbReference>
<name>A0A543GA88_9PSEU</name>
<organism evidence="4 5">
    <name type="scientific">Pseudonocardia cypriaca</name>
    <dbReference type="NCBI Taxonomy" id="882449"/>
    <lineage>
        <taxon>Bacteria</taxon>
        <taxon>Bacillati</taxon>
        <taxon>Actinomycetota</taxon>
        <taxon>Actinomycetes</taxon>
        <taxon>Pseudonocardiales</taxon>
        <taxon>Pseudonocardiaceae</taxon>
        <taxon>Pseudonocardia</taxon>
    </lineage>
</organism>
<dbReference type="Pfam" id="PF00144">
    <property type="entry name" value="Beta-lactamase"/>
    <property type="match status" value="1"/>
</dbReference>
<dbReference type="InterPro" id="IPR001466">
    <property type="entry name" value="Beta-lactam-related"/>
</dbReference>
<accession>A0A543GA88</accession>
<feature type="transmembrane region" description="Helical" evidence="1">
    <location>
        <begin position="558"/>
        <end position="584"/>
    </location>
</feature>
<dbReference type="PANTHER" id="PTHR46825">
    <property type="entry name" value="D-ALANYL-D-ALANINE-CARBOXYPEPTIDASE/ENDOPEPTIDASE AMPH"/>
    <property type="match status" value="1"/>
</dbReference>
<gene>
    <name evidence="4" type="ORF">FB388_0220</name>
</gene>
<feature type="domain" description="Beta-lactamase-related" evidence="3">
    <location>
        <begin position="56"/>
        <end position="381"/>
    </location>
</feature>
<evidence type="ECO:0000256" key="1">
    <source>
        <dbReference type="SAM" id="Phobius"/>
    </source>
</evidence>
<dbReference type="SUPFAM" id="SSF56601">
    <property type="entry name" value="beta-lactamase/transpeptidase-like"/>
    <property type="match status" value="1"/>
</dbReference>
<dbReference type="PANTHER" id="PTHR46825:SF9">
    <property type="entry name" value="BETA-LACTAMASE-RELATED DOMAIN-CONTAINING PROTEIN"/>
    <property type="match status" value="1"/>
</dbReference>
<keyword evidence="1" id="KW-0812">Transmembrane</keyword>
<reference evidence="4 5" key="1">
    <citation type="submission" date="2019-06" db="EMBL/GenBank/DDBJ databases">
        <title>Sequencing the genomes of 1000 actinobacteria strains.</title>
        <authorList>
            <person name="Klenk H.-P."/>
        </authorList>
    </citation>
    <scope>NUCLEOTIDE SEQUENCE [LARGE SCALE GENOMIC DNA]</scope>
    <source>
        <strain evidence="4 5">DSM 45511</strain>
    </source>
</reference>
<sequence>MKSIRARLAALAAACAVVALLSGCSAPAATTPAPPIPAPRAADLTGPDVDAWLDGLLPAALQRSGVAGAAVTVVHDGQVLTARGYGYADTGSDGGEPRPVDADRTLFRVGSISKVFVATAVLQQVEQGRIDLDADVQRYLDFPLPRTFDGPITMRHLLTHTAGFEERIKGVLTFGASPPDLRDTVAVEPPEQVFEPGTVPSYSNYGYALAGYVVERVSGMPFTSYVDRDVVAPAGMTSSSFAQPLPLHLADRLSRGYPTSSDPAGPFEMVGPAPAGALSATATDMGRFMLAQLGEPGRAPALLRPDTLALMKQPAPDPAGLGTLAAGPRMTLGLFDESRGGHRIVGHGGDTGFFHSHMQLYPDDRTGVFVTLNSAGRGPMDTLELRESVLNGFADRYFPAADAMQRPATSTATLHAAMAEGAYESARLPFSNFLTALGLVGQTHIAARPDGTVLITPGPLSLYPAAYREVEPWVWQEVGGRRIVTMRAEGDRVEAVGFESAFTLLRAEPARDAGVVLPLLMASAAVLLVGLLVWPVGAIVRRRYRVPAAPTPARAARVLTRIAAAAAVLALAGWTSLVLTIAGLQDVPEAFIRVVQGAQLVALIGVLPSALLVVASLRYRPGLIRTLGNVSVLLALVGTAWFAQAFGLLSLDVSY</sequence>
<evidence type="ECO:0000256" key="2">
    <source>
        <dbReference type="SAM" id="SignalP"/>
    </source>
</evidence>
<keyword evidence="1" id="KW-0472">Membrane</keyword>
<evidence type="ECO:0000313" key="4">
    <source>
        <dbReference type="EMBL" id="TQM42884.1"/>
    </source>
</evidence>
<evidence type="ECO:0000259" key="3">
    <source>
        <dbReference type="Pfam" id="PF00144"/>
    </source>
</evidence>
<feature type="chain" id="PRO_5021736982" evidence="2">
    <location>
        <begin position="29"/>
        <end position="655"/>
    </location>
</feature>
<dbReference type="Gene3D" id="3.40.710.10">
    <property type="entry name" value="DD-peptidase/beta-lactamase superfamily"/>
    <property type="match status" value="1"/>
</dbReference>
<dbReference type="InterPro" id="IPR012338">
    <property type="entry name" value="Beta-lactam/transpept-like"/>
</dbReference>
<protein>
    <submittedName>
        <fullName evidence="4">CubicO group peptidase (Beta-lactamase class C family)</fullName>
    </submittedName>
</protein>
<keyword evidence="2" id="KW-0732">Signal</keyword>
<proteinExistence type="predicted"/>
<dbReference type="InterPro" id="IPR050491">
    <property type="entry name" value="AmpC-like"/>
</dbReference>
<feature type="transmembrane region" description="Helical" evidence="1">
    <location>
        <begin position="515"/>
        <end position="537"/>
    </location>
</feature>
<keyword evidence="5" id="KW-1185">Reference proteome</keyword>